<organism evidence="1 2">
    <name type="scientific">Mesorhizobium liriopis</name>
    <dbReference type="NCBI Taxonomy" id="2953882"/>
    <lineage>
        <taxon>Bacteria</taxon>
        <taxon>Pseudomonadati</taxon>
        <taxon>Pseudomonadota</taxon>
        <taxon>Alphaproteobacteria</taxon>
        <taxon>Hyphomicrobiales</taxon>
        <taxon>Phyllobacteriaceae</taxon>
        <taxon>Mesorhizobium</taxon>
    </lineage>
</organism>
<sequence length="135" mass="13899">MAQFKPDSGSAGASAQATTVIVCTSCRGADGTDARPRPGENLAAAVKALAPAGVAVHGVECLGNCKRRLSAAVVSPDSWTYVFGELSEDSAADLILGAELLRDAADGVMPWRGRPDSLKRGLVARIPPLTKPEQA</sequence>
<dbReference type="RefSeq" id="WP_252817938.1">
    <property type="nucleotide sequence ID" value="NZ_JAMXQS010000004.1"/>
</dbReference>
<proteinExistence type="predicted"/>
<protein>
    <submittedName>
        <fullName evidence="1">DUF1636 family protein</fullName>
    </submittedName>
</protein>
<gene>
    <name evidence="1" type="ORF">NGM99_08345</name>
</gene>
<accession>A0ABT1C4N7</accession>
<dbReference type="Proteomes" id="UP001205906">
    <property type="component" value="Unassembled WGS sequence"/>
</dbReference>
<comment type="caution">
    <text evidence="1">The sequence shown here is derived from an EMBL/GenBank/DDBJ whole genome shotgun (WGS) entry which is preliminary data.</text>
</comment>
<evidence type="ECO:0000313" key="2">
    <source>
        <dbReference type="Proteomes" id="UP001205906"/>
    </source>
</evidence>
<name>A0ABT1C4N7_9HYPH</name>
<evidence type="ECO:0000313" key="1">
    <source>
        <dbReference type="EMBL" id="MCO6049802.1"/>
    </source>
</evidence>
<reference evidence="1 2" key="1">
    <citation type="submission" date="2022-06" db="EMBL/GenBank/DDBJ databases">
        <title>Mesorhizobium sp. strain RP14 Genome sequencing and assembly.</title>
        <authorList>
            <person name="Kim I."/>
        </authorList>
    </citation>
    <scope>NUCLEOTIDE SEQUENCE [LARGE SCALE GENOMIC DNA]</scope>
    <source>
        <strain evidence="2">RP14(2022)</strain>
    </source>
</reference>
<keyword evidence="2" id="KW-1185">Reference proteome</keyword>
<dbReference type="Pfam" id="PF07845">
    <property type="entry name" value="DUF1636"/>
    <property type="match status" value="1"/>
</dbReference>
<dbReference type="EMBL" id="JAMXQS010000004">
    <property type="protein sequence ID" value="MCO6049802.1"/>
    <property type="molecule type" value="Genomic_DNA"/>
</dbReference>
<dbReference type="InterPro" id="IPR012863">
    <property type="entry name" value="DUF1636"/>
</dbReference>